<dbReference type="Proteomes" id="UP001218188">
    <property type="component" value="Unassembled WGS sequence"/>
</dbReference>
<reference evidence="1" key="1">
    <citation type="submission" date="2023-03" db="EMBL/GenBank/DDBJ databases">
        <title>Massive genome expansion in bonnet fungi (Mycena s.s.) driven by repeated elements and novel gene families across ecological guilds.</title>
        <authorList>
            <consortium name="Lawrence Berkeley National Laboratory"/>
            <person name="Harder C.B."/>
            <person name="Miyauchi S."/>
            <person name="Viragh M."/>
            <person name="Kuo A."/>
            <person name="Thoen E."/>
            <person name="Andreopoulos B."/>
            <person name="Lu D."/>
            <person name="Skrede I."/>
            <person name="Drula E."/>
            <person name="Henrissat B."/>
            <person name="Morin E."/>
            <person name="Kohler A."/>
            <person name="Barry K."/>
            <person name="LaButti K."/>
            <person name="Morin E."/>
            <person name="Salamov A."/>
            <person name="Lipzen A."/>
            <person name="Mereny Z."/>
            <person name="Hegedus B."/>
            <person name="Baldrian P."/>
            <person name="Stursova M."/>
            <person name="Weitz H."/>
            <person name="Taylor A."/>
            <person name="Grigoriev I.V."/>
            <person name="Nagy L.G."/>
            <person name="Martin F."/>
            <person name="Kauserud H."/>
        </authorList>
    </citation>
    <scope>NUCLEOTIDE SEQUENCE</scope>
    <source>
        <strain evidence="1">CBHHK200</strain>
    </source>
</reference>
<accession>A0AAD6RYN3</accession>
<dbReference type="EMBL" id="JARJCM010000395">
    <property type="protein sequence ID" value="KAJ7017579.1"/>
    <property type="molecule type" value="Genomic_DNA"/>
</dbReference>
<dbReference type="AlphaFoldDB" id="A0AAD6RYN3"/>
<comment type="caution">
    <text evidence="1">The sequence shown here is derived from an EMBL/GenBank/DDBJ whole genome shotgun (WGS) entry which is preliminary data.</text>
</comment>
<protein>
    <recommendedName>
        <fullName evidence="3">F-box domain-containing protein</fullName>
    </recommendedName>
</protein>
<dbReference type="InterPro" id="IPR032675">
    <property type="entry name" value="LRR_dom_sf"/>
</dbReference>
<organism evidence="1 2">
    <name type="scientific">Mycena alexandri</name>
    <dbReference type="NCBI Taxonomy" id="1745969"/>
    <lineage>
        <taxon>Eukaryota</taxon>
        <taxon>Fungi</taxon>
        <taxon>Dikarya</taxon>
        <taxon>Basidiomycota</taxon>
        <taxon>Agaricomycotina</taxon>
        <taxon>Agaricomycetes</taxon>
        <taxon>Agaricomycetidae</taxon>
        <taxon>Agaricales</taxon>
        <taxon>Marasmiineae</taxon>
        <taxon>Mycenaceae</taxon>
        <taxon>Mycena</taxon>
    </lineage>
</organism>
<gene>
    <name evidence="1" type="ORF">C8F04DRAFT_1017478</name>
</gene>
<keyword evidence="2" id="KW-1185">Reference proteome</keyword>
<name>A0AAD6RYN3_9AGAR</name>
<evidence type="ECO:0000313" key="1">
    <source>
        <dbReference type="EMBL" id="KAJ7017579.1"/>
    </source>
</evidence>
<proteinExistence type="predicted"/>
<evidence type="ECO:0000313" key="2">
    <source>
        <dbReference type="Proteomes" id="UP001218188"/>
    </source>
</evidence>
<evidence type="ECO:0008006" key="3">
    <source>
        <dbReference type="Google" id="ProtNLM"/>
    </source>
</evidence>
<dbReference type="Gene3D" id="3.80.10.10">
    <property type="entry name" value="Ribonuclease Inhibitor"/>
    <property type="match status" value="1"/>
</dbReference>
<sequence length="521" mass="59385">MDSPFLDRLHSNYIPSDDEIKVIQTAILARSRDLERINETIRSLTAERDKIQDYIDAHKALISYARRLPHDIVQEIFTACLPHDRNAVMSREEAPLLLCEICGAWRNLALNTPRLWASLHVPVEFLSGNELRMRFLSQWLDRSGVTPLSLSVSAGLGFSYGEELVAAVNFLVGYSGRWRHLELLDFSAEALSVLAGVDAPTLASIKISVTPGWQNIQMNMLQEQTLRSVGFQWFGINDNILDAPVAWHQLTQLSITHFDVGYHESEGLLSLHHAFMLLQRCHRLISFKFGPTAEDCPELPGPVTLPLLRSLVMCKPSRLQTVSIERLLQNLRMPELRTLHIHVPTFAPSATTFLADIGRQSSLIHDLRIDLSAFNKELLLDALRYIPSLTKLHITDRDSWGALDDESPIDAPQLLQLLTPDSGSHSSIVCPLLQELIVLQCSRVSEDILFAFLQNRIDLETDFRALKIFFQQEEASKHDVERFRERGLKIWFKFPQLWKSLPTPWYGLWPKDSDDAFAQWD</sequence>